<evidence type="ECO:0000256" key="12">
    <source>
        <dbReference type="SAM" id="Phobius"/>
    </source>
</evidence>
<evidence type="ECO:0000256" key="2">
    <source>
        <dbReference type="ARBA" id="ARBA00022448"/>
    </source>
</evidence>
<keyword evidence="7 12" id="KW-1133">Transmembrane helix</keyword>
<dbReference type="GO" id="GO:0042773">
    <property type="term" value="P:ATP synthesis coupled electron transport"/>
    <property type="evidence" value="ECO:0007669"/>
    <property type="project" value="InterPro"/>
</dbReference>
<dbReference type="GO" id="GO:0003954">
    <property type="term" value="F:NADH dehydrogenase activity"/>
    <property type="evidence" value="ECO:0007669"/>
    <property type="project" value="TreeGrafter"/>
</dbReference>
<keyword evidence="2" id="KW-0813">Transport</keyword>
<sequence length="94" mass="9979">MRLVGGVLVSLICLRQTDLKALIAYSSVAHIGIVLAGLITITYSGICGSYTLIIAHGLCSSGLFCLANISYERLGSRRLLINKGLLNFIPSIAL</sequence>
<comment type="subcellular location">
    <subcellularLocation>
        <location evidence="1">Endomembrane system</location>
        <topology evidence="1">Multi-pass membrane protein</topology>
    </subcellularLocation>
    <subcellularLocation>
        <location evidence="11">Membrane</location>
        <topology evidence="11">Multi-pass membrane protein</topology>
    </subcellularLocation>
</comment>
<evidence type="ECO:0000313" key="14">
    <source>
        <dbReference type="EMBL" id="RCK67895.1"/>
    </source>
</evidence>
<dbReference type="GO" id="GO:0015990">
    <property type="term" value="P:electron transport coupled proton transport"/>
    <property type="evidence" value="ECO:0007669"/>
    <property type="project" value="TreeGrafter"/>
</dbReference>
<dbReference type="PANTHER" id="PTHR43507">
    <property type="entry name" value="NADH-UBIQUINONE OXIDOREDUCTASE CHAIN 4"/>
    <property type="match status" value="1"/>
</dbReference>
<evidence type="ECO:0000256" key="5">
    <source>
        <dbReference type="ARBA" id="ARBA00022967"/>
    </source>
</evidence>
<evidence type="ECO:0000256" key="3">
    <source>
        <dbReference type="ARBA" id="ARBA00022660"/>
    </source>
</evidence>
<accession>A0A367YPT5</accession>
<dbReference type="AlphaFoldDB" id="A0A367YPT5"/>
<feature type="transmembrane region" description="Helical" evidence="12">
    <location>
        <begin position="49"/>
        <end position="71"/>
    </location>
</feature>
<dbReference type="GO" id="GO:0048039">
    <property type="term" value="F:ubiquinone binding"/>
    <property type="evidence" value="ECO:0007669"/>
    <property type="project" value="TreeGrafter"/>
</dbReference>
<evidence type="ECO:0000256" key="11">
    <source>
        <dbReference type="RuleBase" id="RU000320"/>
    </source>
</evidence>
<evidence type="ECO:0000259" key="13">
    <source>
        <dbReference type="Pfam" id="PF00361"/>
    </source>
</evidence>
<keyword evidence="6" id="KW-0249">Electron transport</keyword>
<keyword evidence="15" id="KW-1185">Reference proteome</keyword>
<evidence type="ECO:0000256" key="7">
    <source>
        <dbReference type="ARBA" id="ARBA00022989"/>
    </source>
</evidence>
<organism evidence="14 15">
    <name type="scientific">Desertihabitans brevis</name>
    <dbReference type="NCBI Taxonomy" id="2268447"/>
    <lineage>
        <taxon>Bacteria</taxon>
        <taxon>Bacillati</taxon>
        <taxon>Actinomycetota</taxon>
        <taxon>Actinomycetes</taxon>
        <taxon>Propionibacteriales</taxon>
        <taxon>Propionibacteriaceae</taxon>
        <taxon>Desertihabitans</taxon>
    </lineage>
</organism>
<evidence type="ECO:0000256" key="10">
    <source>
        <dbReference type="ARBA" id="ARBA00023136"/>
    </source>
</evidence>
<feature type="transmembrane region" description="Helical" evidence="12">
    <location>
        <begin position="21"/>
        <end position="43"/>
    </location>
</feature>
<dbReference type="GO" id="GO:0016020">
    <property type="term" value="C:membrane"/>
    <property type="evidence" value="ECO:0007669"/>
    <property type="project" value="UniProtKB-SubCell"/>
</dbReference>
<feature type="domain" description="NADH:quinone oxidoreductase/Mrp antiporter transmembrane" evidence="13">
    <location>
        <begin position="3"/>
        <end position="93"/>
    </location>
</feature>
<keyword evidence="8" id="KW-0520">NAD</keyword>
<keyword evidence="10 12" id="KW-0472">Membrane</keyword>
<comment type="caution">
    <text evidence="14">The sequence shown here is derived from an EMBL/GenBank/DDBJ whole genome shotgun (WGS) entry which is preliminary data.</text>
</comment>
<keyword evidence="3" id="KW-0679">Respiratory chain</keyword>
<dbReference type="GO" id="GO:0008137">
    <property type="term" value="F:NADH dehydrogenase (ubiquinone) activity"/>
    <property type="evidence" value="ECO:0007669"/>
    <property type="project" value="InterPro"/>
</dbReference>
<evidence type="ECO:0000313" key="15">
    <source>
        <dbReference type="Proteomes" id="UP000252770"/>
    </source>
</evidence>
<keyword evidence="5" id="KW-1278">Translocase</keyword>
<dbReference type="Proteomes" id="UP000252770">
    <property type="component" value="Unassembled WGS sequence"/>
</dbReference>
<dbReference type="EMBL" id="QOUI01000018">
    <property type="protein sequence ID" value="RCK67895.1"/>
    <property type="molecule type" value="Genomic_DNA"/>
</dbReference>
<protein>
    <recommendedName>
        <fullName evidence="13">NADH:quinone oxidoreductase/Mrp antiporter transmembrane domain-containing protein</fullName>
    </recommendedName>
</protein>
<evidence type="ECO:0000256" key="6">
    <source>
        <dbReference type="ARBA" id="ARBA00022982"/>
    </source>
</evidence>
<dbReference type="PANTHER" id="PTHR43507:SF20">
    <property type="entry name" value="NADH-UBIQUINONE OXIDOREDUCTASE CHAIN 4"/>
    <property type="match status" value="1"/>
</dbReference>
<evidence type="ECO:0000256" key="9">
    <source>
        <dbReference type="ARBA" id="ARBA00023075"/>
    </source>
</evidence>
<gene>
    <name evidence="14" type="ORF">DT076_18985</name>
</gene>
<proteinExistence type="predicted"/>
<reference evidence="14 15" key="1">
    <citation type="submission" date="2018-07" db="EMBL/GenBank/DDBJ databases">
        <title>Desertimonas flava gen. nov. sp. nov.</title>
        <authorList>
            <person name="Liu S."/>
        </authorList>
    </citation>
    <scope>NUCLEOTIDE SEQUENCE [LARGE SCALE GENOMIC DNA]</scope>
    <source>
        <strain evidence="14 15">16Sb5-5</strain>
    </source>
</reference>
<evidence type="ECO:0000256" key="8">
    <source>
        <dbReference type="ARBA" id="ARBA00023027"/>
    </source>
</evidence>
<evidence type="ECO:0000256" key="1">
    <source>
        <dbReference type="ARBA" id="ARBA00004127"/>
    </source>
</evidence>
<dbReference type="Pfam" id="PF00361">
    <property type="entry name" value="Proton_antipo_M"/>
    <property type="match status" value="1"/>
</dbReference>
<evidence type="ECO:0000256" key="4">
    <source>
        <dbReference type="ARBA" id="ARBA00022692"/>
    </source>
</evidence>
<keyword evidence="4 11" id="KW-0812">Transmembrane</keyword>
<name>A0A367YPT5_9ACTN</name>
<keyword evidence="9" id="KW-0830">Ubiquinone</keyword>
<dbReference type="GO" id="GO:0012505">
    <property type="term" value="C:endomembrane system"/>
    <property type="evidence" value="ECO:0007669"/>
    <property type="project" value="UniProtKB-SubCell"/>
</dbReference>
<dbReference type="InterPro" id="IPR003918">
    <property type="entry name" value="NADH_UbQ_OxRdtase"/>
</dbReference>
<dbReference type="InterPro" id="IPR001750">
    <property type="entry name" value="ND/Mrp_TM"/>
</dbReference>